<evidence type="ECO:0000313" key="1">
    <source>
        <dbReference type="EMBL" id="AAX91322.1"/>
    </source>
</evidence>
<organism evidence="1 2">
    <name type="scientific">Staphylococcus phage 37</name>
    <dbReference type="NCBI Taxonomy" id="2936813"/>
    <lineage>
        <taxon>Viruses</taxon>
        <taxon>Duplodnaviria</taxon>
        <taxon>Heunggongvirae</taxon>
        <taxon>Uroviricota</taxon>
        <taxon>Caudoviricetes</taxon>
        <taxon>Azeredovirinae</taxon>
        <taxon>Phietavirus</taxon>
        <taxon>Phietavirus pv37</taxon>
    </lineage>
</organism>
<name>Q4ZCC8_9CAUD</name>
<keyword evidence="2" id="KW-1185">Reference proteome</keyword>
<evidence type="ECO:0000313" key="2">
    <source>
        <dbReference type="Proteomes" id="UP000000987"/>
    </source>
</evidence>
<protein>
    <submittedName>
        <fullName evidence="1">ORF072</fullName>
    </submittedName>
</protein>
<dbReference type="EMBL" id="AY954958">
    <property type="protein sequence ID" value="AAX91322.1"/>
    <property type="molecule type" value="Genomic_DNA"/>
</dbReference>
<accession>Q4ZCC8</accession>
<reference evidence="1 2" key="1">
    <citation type="journal article" date="2005" name="Proc. Natl. Acad. Sci. U.S.A.">
        <title>The complete genomes and proteomes of 27 Staphylococcus aureus bacteriophages.</title>
        <authorList>
            <person name="Kwan T."/>
            <person name="Liu J."/>
            <person name="Dubow M."/>
            <person name="Gros P."/>
            <person name="Pelletier J."/>
        </authorList>
    </citation>
    <scope>NUCLEOTIDE SEQUENCE</scope>
</reference>
<dbReference type="Proteomes" id="UP000000987">
    <property type="component" value="Segment"/>
</dbReference>
<proteinExistence type="predicted"/>
<sequence length="75" mass="8401">MHRLYLKNVWIRTGTKPPAPVAAARTDNKNLFLSTAPFPCSCCISLKLSSISSVFFAYSFNTSFTSFKSSRIPFM</sequence>